<dbReference type="EMBL" id="CP011925">
    <property type="protein sequence ID" value="ATD10028.1"/>
    <property type="molecule type" value="Genomic_DNA"/>
</dbReference>
<accession>A0ABM6NMR4</accession>
<name>A0ABM6NMR4_PSEO7</name>
<proteinExistence type="predicted"/>
<protein>
    <submittedName>
        <fullName evidence="1">Uncharacterized protein</fullName>
    </submittedName>
</protein>
<reference evidence="1 2" key="1">
    <citation type="submission" date="2015-06" db="EMBL/GenBank/DDBJ databases">
        <authorList>
            <person name="Xie B.-B."/>
            <person name="Rong J.-C."/>
            <person name="Qin Q.-L."/>
            <person name="Zhang Y.-Z."/>
        </authorList>
    </citation>
    <scope>NUCLEOTIDE SEQUENCE [LARGE SCALE GENOMIC DNA]</scope>
    <source>
        <strain evidence="1 2">JCM 20779</strain>
    </source>
</reference>
<gene>
    <name evidence="1" type="ORF">PPIS_b0983</name>
</gene>
<sequence length="46" mass="5586">MWGKYNRCIVLRFEGHNNPSQPSFHDDEALPIARYFEAFDDLFHDW</sequence>
<evidence type="ECO:0000313" key="2">
    <source>
        <dbReference type="Proteomes" id="UP000016521"/>
    </source>
</evidence>
<organism evidence="1 2">
    <name type="scientific">Pseudoalteromonas piscicida</name>
    <dbReference type="NCBI Taxonomy" id="43662"/>
    <lineage>
        <taxon>Bacteria</taxon>
        <taxon>Pseudomonadati</taxon>
        <taxon>Pseudomonadota</taxon>
        <taxon>Gammaproteobacteria</taxon>
        <taxon>Alteromonadales</taxon>
        <taxon>Pseudoalteromonadaceae</taxon>
        <taxon>Pseudoalteromonas</taxon>
    </lineage>
</organism>
<dbReference type="Proteomes" id="UP000016521">
    <property type="component" value="Chromosome II"/>
</dbReference>
<evidence type="ECO:0000313" key="1">
    <source>
        <dbReference type="EMBL" id="ATD10028.1"/>
    </source>
</evidence>
<keyword evidence="2" id="KW-1185">Reference proteome</keyword>